<evidence type="ECO:0000313" key="1">
    <source>
        <dbReference type="EMBL" id="MBB4930584.1"/>
    </source>
</evidence>
<organism evidence="1 2">
    <name type="scientific">Lipingzhangella halophila</name>
    <dbReference type="NCBI Taxonomy" id="1783352"/>
    <lineage>
        <taxon>Bacteria</taxon>
        <taxon>Bacillati</taxon>
        <taxon>Actinomycetota</taxon>
        <taxon>Actinomycetes</taxon>
        <taxon>Streptosporangiales</taxon>
        <taxon>Nocardiopsidaceae</taxon>
        <taxon>Lipingzhangella</taxon>
    </lineage>
</organism>
<protein>
    <submittedName>
        <fullName evidence="1">Uncharacterized protein</fullName>
    </submittedName>
</protein>
<name>A0A7W7W2B2_9ACTN</name>
<dbReference type="EMBL" id="JACHJT010000001">
    <property type="protein sequence ID" value="MBB4930584.1"/>
    <property type="molecule type" value="Genomic_DNA"/>
</dbReference>
<dbReference type="AlphaFoldDB" id="A0A7W7W2B2"/>
<dbReference type="Proteomes" id="UP000523007">
    <property type="component" value="Unassembled WGS sequence"/>
</dbReference>
<reference evidence="1 2" key="1">
    <citation type="submission" date="2020-08" db="EMBL/GenBank/DDBJ databases">
        <title>Sequencing the genomes of 1000 actinobacteria strains.</title>
        <authorList>
            <person name="Klenk H.-P."/>
        </authorList>
    </citation>
    <scope>NUCLEOTIDE SEQUENCE [LARGE SCALE GENOMIC DNA]</scope>
    <source>
        <strain evidence="1 2">DSM 102030</strain>
    </source>
</reference>
<accession>A0A7W7W2B2</accession>
<proteinExistence type="predicted"/>
<gene>
    <name evidence="1" type="ORF">F4561_001404</name>
</gene>
<dbReference type="RefSeq" id="WP_184575894.1">
    <property type="nucleotide sequence ID" value="NZ_JACHJT010000001.1"/>
</dbReference>
<comment type="caution">
    <text evidence="1">The sequence shown here is derived from an EMBL/GenBank/DDBJ whole genome shotgun (WGS) entry which is preliminary data.</text>
</comment>
<evidence type="ECO:0000313" key="2">
    <source>
        <dbReference type="Proteomes" id="UP000523007"/>
    </source>
</evidence>
<sequence length="55" mass="5727">MGALVYGIINGGDHGWTDALPLVPLVWHHRTALCARVGVSVGRGTGSASLRTEPC</sequence>
<keyword evidence="2" id="KW-1185">Reference proteome</keyword>